<evidence type="ECO:0000313" key="1">
    <source>
        <dbReference type="EMBL" id="KAL3307677.1"/>
    </source>
</evidence>
<protein>
    <submittedName>
        <fullName evidence="1">Uncharacterized protein</fullName>
    </submittedName>
</protein>
<reference evidence="1 2" key="1">
    <citation type="submission" date="2024-11" db="EMBL/GenBank/DDBJ databases">
        <title>Adaptive evolution of stress response genes in parasites aligns with host niche diversity.</title>
        <authorList>
            <person name="Hahn C."/>
            <person name="Resl P."/>
        </authorList>
    </citation>
    <scope>NUCLEOTIDE SEQUENCE [LARGE SCALE GENOMIC DNA]</scope>
    <source>
        <strain evidence="1">EGGRZ-B1_66</strain>
        <tissue evidence="1">Body</tissue>
    </source>
</reference>
<sequence>MKNFSERMYLAMPIPKVTTYNESIGKTFQSLNAESRCPLTMRTLRYGELPTFTKSIIYPDAPQADIHSTTHDTFTRKELPQIHHVKGVTANIIMEGEHDFQTTHRCAFRGLKPSESQARRYRGAAQLSMKDAVMLTQVRASLLQAQSQFQADFPRERAWKAVDPRYRCAPSPVAPLISTLTLSQGHAIDYRTEQKASFIPLPAPTVK</sequence>
<keyword evidence="2" id="KW-1185">Reference proteome</keyword>
<gene>
    <name evidence="1" type="ORF">Ciccas_013803</name>
</gene>
<dbReference type="EMBL" id="JBJKFK010006745">
    <property type="protein sequence ID" value="KAL3307677.1"/>
    <property type="molecule type" value="Genomic_DNA"/>
</dbReference>
<dbReference type="AlphaFoldDB" id="A0ABD2PLX2"/>
<evidence type="ECO:0000313" key="2">
    <source>
        <dbReference type="Proteomes" id="UP001626550"/>
    </source>
</evidence>
<accession>A0ABD2PLX2</accession>
<name>A0ABD2PLX2_9PLAT</name>
<comment type="caution">
    <text evidence="1">The sequence shown here is derived from an EMBL/GenBank/DDBJ whole genome shotgun (WGS) entry which is preliminary data.</text>
</comment>
<dbReference type="Proteomes" id="UP001626550">
    <property type="component" value="Unassembled WGS sequence"/>
</dbReference>
<proteinExistence type="predicted"/>
<organism evidence="1 2">
    <name type="scientific">Cichlidogyrus casuarinus</name>
    <dbReference type="NCBI Taxonomy" id="1844966"/>
    <lineage>
        <taxon>Eukaryota</taxon>
        <taxon>Metazoa</taxon>
        <taxon>Spiralia</taxon>
        <taxon>Lophotrochozoa</taxon>
        <taxon>Platyhelminthes</taxon>
        <taxon>Monogenea</taxon>
        <taxon>Monopisthocotylea</taxon>
        <taxon>Dactylogyridea</taxon>
        <taxon>Ancyrocephalidae</taxon>
        <taxon>Cichlidogyrus</taxon>
    </lineage>
</organism>